<feature type="region of interest" description="Disordered" evidence="1">
    <location>
        <begin position="89"/>
        <end position="109"/>
    </location>
</feature>
<dbReference type="InterPro" id="IPR057204">
    <property type="entry name" value="DUF7882"/>
</dbReference>
<organism evidence="3 4">
    <name type="scientific">Diaminobutyricimonas aerilata</name>
    <dbReference type="NCBI Taxonomy" id="1162967"/>
    <lineage>
        <taxon>Bacteria</taxon>
        <taxon>Bacillati</taxon>
        <taxon>Actinomycetota</taxon>
        <taxon>Actinomycetes</taxon>
        <taxon>Micrococcales</taxon>
        <taxon>Microbacteriaceae</taxon>
        <taxon>Diaminobutyricimonas</taxon>
    </lineage>
</organism>
<dbReference type="EMBL" id="PGFF01000001">
    <property type="protein sequence ID" value="PJJ70852.1"/>
    <property type="molecule type" value="Genomic_DNA"/>
</dbReference>
<dbReference type="RefSeq" id="WP_100363230.1">
    <property type="nucleotide sequence ID" value="NZ_PGFF01000001.1"/>
</dbReference>
<evidence type="ECO:0000256" key="1">
    <source>
        <dbReference type="SAM" id="MobiDB-lite"/>
    </source>
</evidence>
<comment type="caution">
    <text evidence="3">The sequence shown here is derived from an EMBL/GenBank/DDBJ whole genome shotgun (WGS) entry which is preliminary data.</text>
</comment>
<protein>
    <recommendedName>
        <fullName evidence="2">DUF7882 domain-containing protein</fullName>
    </recommendedName>
</protein>
<feature type="compositionally biased region" description="Pro residues" evidence="1">
    <location>
        <begin position="98"/>
        <end position="109"/>
    </location>
</feature>
<keyword evidence="4" id="KW-1185">Reference proteome</keyword>
<evidence type="ECO:0000259" key="2">
    <source>
        <dbReference type="Pfam" id="PF25355"/>
    </source>
</evidence>
<name>A0A2M9CG77_9MICO</name>
<feature type="domain" description="DUF7882" evidence="2">
    <location>
        <begin position="1"/>
        <end position="97"/>
    </location>
</feature>
<sequence>MGVLTYGVGAPEIDIEDRTLAHLQFVIAMKLRRNEQFLLTWEHGMERGGGRSAVWISPSIPVHFRYSGSKQPRLNRAWLEALMEAANGPTGLHHVPEPAGPPVPPRPLL</sequence>
<reference evidence="3 4" key="1">
    <citation type="submission" date="2017-11" db="EMBL/GenBank/DDBJ databases">
        <title>Genomic Encyclopedia of Archaeal and Bacterial Type Strains, Phase II (KMG-II): From Individual Species to Whole Genera.</title>
        <authorList>
            <person name="Goeker M."/>
        </authorList>
    </citation>
    <scope>NUCLEOTIDE SEQUENCE [LARGE SCALE GENOMIC DNA]</scope>
    <source>
        <strain evidence="3 4">DSM 27393</strain>
    </source>
</reference>
<evidence type="ECO:0000313" key="3">
    <source>
        <dbReference type="EMBL" id="PJJ70852.1"/>
    </source>
</evidence>
<dbReference type="AlphaFoldDB" id="A0A2M9CG77"/>
<dbReference type="Pfam" id="PF25355">
    <property type="entry name" value="DUF7882"/>
    <property type="match status" value="1"/>
</dbReference>
<evidence type="ECO:0000313" key="4">
    <source>
        <dbReference type="Proteomes" id="UP000228758"/>
    </source>
</evidence>
<accession>A0A2M9CG77</accession>
<dbReference type="OrthoDB" id="5123855at2"/>
<gene>
    <name evidence="3" type="ORF">CLV46_0381</name>
</gene>
<proteinExistence type="predicted"/>
<dbReference type="Proteomes" id="UP000228758">
    <property type="component" value="Unassembled WGS sequence"/>
</dbReference>